<gene>
    <name evidence="3" type="ORF">EDD27_5283</name>
</gene>
<dbReference type="AlphaFoldDB" id="A0A438MAE6"/>
<name>A0A438MAE6_9ACTN</name>
<protein>
    <submittedName>
        <fullName evidence="3">Uncharacterized protein (TIGR02246 family)</fullName>
    </submittedName>
</protein>
<keyword evidence="4" id="KW-1185">Reference proteome</keyword>
<dbReference type="RefSeq" id="WP_127934699.1">
    <property type="nucleotide sequence ID" value="NZ_SAUN01000001.1"/>
</dbReference>
<evidence type="ECO:0000259" key="2">
    <source>
        <dbReference type="Pfam" id="PF08332"/>
    </source>
</evidence>
<dbReference type="PIRSF" id="PIRSF028470">
    <property type="entry name" value="UCP028470"/>
    <property type="match status" value="1"/>
</dbReference>
<dbReference type="CDD" id="cd00531">
    <property type="entry name" value="NTF2_like"/>
    <property type="match status" value="1"/>
</dbReference>
<dbReference type="OrthoDB" id="953853at2"/>
<comment type="caution">
    <text evidence="3">The sequence shown here is derived from an EMBL/GenBank/DDBJ whole genome shotgun (WGS) entry which is preliminary data.</text>
</comment>
<evidence type="ECO:0000313" key="3">
    <source>
        <dbReference type="EMBL" id="RVX42647.1"/>
    </source>
</evidence>
<dbReference type="NCBIfam" id="TIGR02246">
    <property type="entry name" value="SgcJ/EcaC family oxidoreductase"/>
    <property type="match status" value="1"/>
</dbReference>
<feature type="chain" id="PRO_5019049142" evidence="1">
    <location>
        <begin position="30"/>
        <end position="177"/>
    </location>
</feature>
<dbReference type="Pfam" id="PF08332">
    <property type="entry name" value="CaMKII_AD"/>
    <property type="match status" value="1"/>
</dbReference>
<keyword evidence="1" id="KW-0732">Signal</keyword>
<feature type="domain" description="Calcium/calmodulin-dependent protein kinase II association-domain" evidence="2">
    <location>
        <begin position="52"/>
        <end position="173"/>
    </location>
</feature>
<organism evidence="3 4">
    <name type="scientific">Nonomuraea polychroma</name>
    <dbReference type="NCBI Taxonomy" id="46176"/>
    <lineage>
        <taxon>Bacteria</taxon>
        <taxon>Bacillati</taxon>
        <taxon>Actinomycetota</taxon>
        <taxon>Actinomycetes</taxon>
        <taxon>Streptosporangiales</taxon>
        <taxon>Streptosporangiaceae</taxon>
        <taxon>Nonomuraea</taxon>
    </lineage>
</organism>
<dbReference type="InterPro" id="IPR016887">
    <property type="entry name" value="UCP028470_steroid_isom-rel"/>
</dbReference>
<dbReference type="InterPro" id="IPR032710">
    <property type="entry name" value="NTF2-like_dom_sf"/>
</dbReference>
<dbReference type="SUPFAM" id="SSF54427">
    <property type="entry name" value="NTF2-like"/>
    <property type="match status" value="1"/>
</dbReference>
<feature type="signal peptide" evidence="1">
    <location>
        <begin position="1"/>
        <end position="29"/>
    </location>
</feature>
<dbReference type="InterPro" id="IPR011944">
    <property type="entry name" value="Steroid_delta5-4_isomerase"/>
</dbReference>
<dbReference type="Gene3D" id="3.10.450.50">
    <property type="match status" value="1"/>
</dbReference>
<dbReference type="GO" id="GO:0005516">
    <property type="term" value="F:calmodulin binding"/>
    <property type="evidence" value="ECO:0007669"/>
    <property type="project" value="InterPro"/>
</dbReference>
<dbReference type="InterPro" id="IPR013543">
    <property type="entry name" value="Ca/CaM-dep_prot_kinase-assoc"/>
</dbReference>
<sequence length="177" mass="18848">MHHRVPVRAALVASAAILAAATGAGPAVAGVQPAHHAAIQHVQPTGAGKPSKAQIAALFDKWNAALAGGDPRKVAALYAPDAVLLPTASPKIRTNRAQIADYFEHFLQKKPTGKKIRTIVSLLDADTALDTGVYRFTLTDKDGKKTSLDARYTYLYEKRGGTWLIVNHHSSVLPPEG</sequence>
<evidence type="ECO:0000256" key="1">
    <source>
        <dbReference type="SAM" id="SignalP"/>
    </source>
</evidence>
<evidence type="ECO:0000313" key="4">
    <source>
        <dbReference type="Proteomes" id="UP000284824"/>
    </source>
</evidence>
<reference evidence="3 4" key="1">
    <citation type="submission" date="2019-01" db="EMBL/GenBank/DDBJ databases">
        <title>Sequencing the genomes of 1000 actinobacteria strains.</title>
        <authorList>
            <person name="Klenk H.-P."/>
        </authorList>
    </citation>
    <scope>NUCLEOTIDE SEQUENCE [LARGE SCALE GENOMIC DNA]</scope>
    <source>
        <strain evidence="3 4">DSM 43925</strain>
    </source>
</reference>
<dbReference type="GO" id="GO:0004683">
    <property type="term" value="F:calcium/calmodulin-dependent protein kinase activity"/>
    <property type="evidence" value="ECO:0007669"/>
    <property type="project" value="InterPro"/>
</dbReference>
<dbReference type="Proteomes" id="UP000284824">
    <property type="component" value="Unassembled WGS sequence"/>
</dbReference>
<accession>A0A438MAE6</accession>
<dbReference type="EMBL" id="SAUN01000001">
    <property type="protein sequence ID" value="RVX42647.1"/>
    <property type="molecule type" value="Genomic_DNA"/>
</dbReference>
<proteinExistence type="predicted"/>